<comment type="caution">
    <text evidence="3">The sequence shown here is derived from an EMBL/GenBank/DDBJ whole genome shotgun (WGS) entry which is preliminary data.</text>
</comment>
<dbReference type="EMBL" id="BSNM01000002">
    <property type="protein sequence ID" value="GLQ29758.1"/>
    <property type="molecule type" value="Genomic_DNA"/>
</dbReference>
<keyword evidence="1" id="KW-0472">Membrane</keyword>
<gene>
    <name evidence="3" type="ORF">GCM10007876_02360</name>
</gene>
<reference evidence="3" key="2">
    <citation type="submission" date="2023-01" db="EMBL/GenBank/DDBJ databases">
        <title>Draft genome sequence of Litoribrevibacter albus strain NBRC 110071.</title>
        <authorList>
            <person name="Sun Q."/>
            <person name="Mori K."/>
        </authorList>
    </citation>
    <scope>NUCLEOTIDE SEQUENCE</scope>
    <source>
        <strain evidence="3">NBRC 110071</strain>
    </source>
</reference>
<organism evidence="3 4">
    <name type="scientific">Litoribrevibacter albus</name>
    <dbReference type="NCBI Taxonomy" id="1473156"/>
    <lineage>
        <taxon>Bacteria</taxon>
        <taxon>Pseudomonadati</taxon>
        <taxon>Pseudomonadota</taxon>
        <taxon>Gammaproteobacteria</taxon>
        <taxon>Oceanospirillales</taxon>
        <taxon>Oceanospirillaceae</taxon>
        <taxon>Litoribrevibacter</taxon>
    </lineage>
</organism>
<dbReference type="GO" id="GO:0016746">
    <property type="term" value="F:acyltransferase activity"/>
    <property type="evidence" value="ECO:0007669"/>
    <property type="project" value="UniProtKB-KW"/>
</dbReference>
<dbReference type="Proteomes" id="UP001161389">
    <property type="component" value="Unassembled WGS sequence"/>
</dbReference>
<sequence>MLSFLPPTLRGILASILLITNTLIWTPLLFTAAIFKLLLPFKAARKVTDFLVIRIAQNWISCNSGWMHLIQKLDYRVTGLEQLNHDGWYLVTSNHQSWSDITILQHIFNHKIPFFKFFLKQELIWVPIMGLNWWALEFPFMKRYSKEFLEKNPHLKGKDMETTRKACEKYKHNPVAIFNFLEGTRFTEAKHKRQNSPYKHLLKPKAGGAAFTLEAMDGLINKLVNITIVYEEGTPMDYWSFMCGKVNKARIVVEEVIIPPELLEGDYTNDPEFRADFQDWISALWQEKDQLITQLKSEQSSPATQSVADPA</sequence>
<dbReference type="SUPFAM" id="SSF69593">
    <property type="entry name" value="Glycerol-3-phosphate (1)-acyltransferase"/>
    <property type="match status" value="1"/>
</dbReference>
<evidence type="ECO:0000313" key="3">
    <source>
        <dbReference type="EMBL" id="GLQ29758.1"/>
    </source>
</evidence>
<dbReference type="InterPro" id="IPR002123">
    <property type="entry name" value="Plipid/glycerol_acylTrfase"/>
</dbReference>
<proteinExistence type="predicted"/>
<dbReference type="RefSeq" id="WP_284377784.1">
    <property type="nucleotide sequence ID" value="NZ_BSNM01000002.1"/>
</dbReference>
<keyword evidence="3" id="KW-0808">Transferase</keyword>
<keyword evidence="1" id="KW-1133">Transmembrane helix</keyword>
<reference evidence="3" key="1">
    <citation type="journal article" date="2014" name="Int. J. Syst. Evol. Microbiol.">
        <title>Complete genome sequence of Corynebacterium casei LMG S-19264T (=DSM 44701T), isolated from a smear-ripened cheese.</title>
        <authorList>
            <consortium name="US DOE Joint Genome Institute (JGI-PGF)"/>
            <person name="Walter F."/>
            <person name="Albersmeier A."/>
            <person name="Kalinowski J."/>
            <person name="Ruckert C."/>
        </authorList>
    </citation>
    <scope>NUCLEOTIDE SEQUENCE</scope>
    <source>
        <strain evidence="3">NBRC 110071</strain>
    </source>
</reference>
<dbReference type="SMART" id="SM00563">
    <property type="entry name" value="PlsC"/>
    <property type="match status" value="1"/>
</dbReference>
<name>A0AA37W5S1_9GAMM</name>
<evidence type="ECO:0000259" key="2">
    <source>
        <dbReference type="SMART" id="SM00563"/>
    </source>
</evidence>
<dbReference type="AlphaFoldDB" id="A0AA37W5S1"/>
<keyword evidence="1" id="KW-0812">Transmembrane</keyword>
<dbReference type="PANTHER" id="PTHR10983">
    <property type="entry name" value="1-ACYLGLYCEROL-3-PHOSPHATE ACYLTRANSFERASE-RELATED"/>
    <property type="match status" value="1"/>
</dbReference>
<protein>
    <submittedName>
        <fullName evidence="3">Acyltransferase</fullName>
    </submittedName>
</protein>
<dbReference type="PANTHER" id="PTHR10983:SF16">
    <property type="entry name" value="LYSOCARDIOLIPIN ACYLTRANSFERASE 1"/>
    <property type="match status" value="1"/>
</dbReference>
<dbReference type="Pfam" id="PF01553">
    <property type="entry name" value="Acyltransferase"/>
    <property type="match status" value="1"/>
</dbReference>
<keyword evidence="4" id="KW-1185">Reference proteome</keyword>
<feature type="domain" description="Phospholipid/glycerol acyltransferase" evidence="2">
    <location>
        <begin position="89"/>
        <end position="231"/>
    </location>
</feature>
<dbReference type="CDD" id="cd07990">
    <property type="entry name" value="LPLAT_LCLAT1-like"/>
    <property type="match status" value="1"/>
</dbReference>
<feature type="transmembrane region" description="Helical" evidence="1">
    <location>
        <begin position="12"/>
        <end position="39"/>
    </location>
</feature>
<dbReference type="NCBIfam" id="NF010621">
    <property type="entry name" value="PRK14014.1"/>
    <property type="match status" value="1"/>
</dbReference>
<keyword evidence="3" id="KW-0012">Acyltransferase</keyword>
<accession>A0AA37W5S1</accession>
<evidence type="ECO:0000256" key="1">
    <source>
        <dbReference type="SAM" id="Phobius"/>
    </source>
</evidence>
<evidence type="ECO:0000313" key="4">
    <source>
        <dbReference type="Proteomes" id="UP001161389"/>
    </source>
</evidence>